<dbReference type="Proteomes" id="UP000276953">
    <property type="component" value="Unassembled WGS sequence"/>
</dbReference>
<keyword evidence="1" id="KW-0812">Transmembrane</keyword>
<feature type="transmembrane region" description="Helical" evidence="1">
    <location>
        <begin position="6"/>
        <end position="22"/>
    </location>
</feature>
<sequence>MDRVDSLVFNAPLFFWILTLLIKN</sequence>
<dbReference type="AlphaFoldDB" id="A0A3S0Q8N5"/>
<name>A0A3S0Q8N5_9FLAO</name>
<proteinExistence type="predicted"/>
<comment type="caution">
    <text evidence="2">The sequence shown here is derived from an EMBL/GenBank/DDBJ whole genome shotgun (WGS) entry which is preliminary data.</text>
</comment>
<evidence type="ECO:0000313" key="3">
    <source>
        <dbReference type="Proteomes" id="UP000276953"/>
    </source>
</evidence>
<evidence type="ECO:0000256" key="1">
    <source>
        <dbReference type="SAM" id="Phobius"/>
    </source>
</evidence>
<keyword evidence="1" id="KW-1133">Transmembrane helix</keyword>
<reference evidence="2 3" key="1">
    <citation type="submission" date="2018-12" db="EMBL/GenBank/DDBJ databases">
        <title>Draft Genome Sequence of Chryseobacterium arthrosphaerae strain ED882-96 Isolated from the Blood of a Patient with Liver Cirrhosis in Taiwan.</title>
        <authorList>
            <person name="Lin J.-N."/>
            <person name="Lai C.-H."/>
            <person name="Yang C.-H."/>
            <person name="Huang Y.-H."/>
        </authorList>
    </citation>
    <scope>NUCLEOTIDE SEQUENCE [LARGE SCALE GENOMIC DNA]</scope>
    <source>
        <strain evidence="2 3">ED882-96</strain>
    </source>
</reference>
<accession>A0A3S0Q8N5</accession>
<dbReference type="EMBL" id="RYFC01000001">
    <property type="protein sequence ID" value="RTZ50472.1"/>
    <property type="molecule type" value="Genomic_DNA"/>
</dbReference>
<protein>
    <submittedName>
        <fullName evidence="2">Uncharacterized protein</fullName>
    </submittedName>
</protein>
<keyword evidence="1" id="KW-0472">Membrane</keyword>
<organism evidence="2 3">
    <name type="scientific">Chryseobacterium arthrosphaerae</name>
    <dbReference type="NCBI Taxonomy" id="651561"/>
    <lineage>
        <taxon>Bacteria</taxon>
        <taxon>Pseudomonadati</taxon>
        <taxon>Bacteroidota</taxon>
        <taxon>Flavobacteriia</taxon>
        <taxon>Flavobacteriales</taxon>
        <taxon>Weeksellaceae</taxon>
        <taxon>Chryseobacterium group</taxon>
        <taxon>Chryseobacterium</taxon>
    </lineage>
</organism>
<evidence type="ECO:0000313" key="2">
    <source>
        <dbReference type="EMBL" id="RTZ50472.1"/>
    </source>
</evidence>
<gene>
    <name evidence="2" type="ORF">EJ377_06835</name>
</gene>